<dbReference type="EMBL" id="LNYW01000039">
    <property type="protein sequence ID" value="KTD61062.1"/>
    <property type="molecule type" value="Genomic_DNA"/>
</dbReference>
<keyword evidence="2" id="KW-1185">Reference proteome</keyword>
<dbReference type="STRING" id="1122169.Lsha_1309"/>
<accession>A0A0W0YX41</accession>
<dbReference type="Proteomes" id="UP000054600">
    <property type="component" value="Unassembled WGS sequence"/>
</dbReference>
<sequence length="131" mass="14638">MFPVPPNPFANPLPLLQIHVVLSASFCAKDLPILAPCHFQEILRAKRRAQDDVDLRGGDTLKTPLNGQICVQVARSELEKKRSIHQICEHFSLAQIVQDAPNMPIQGSFQRLCIQFHCSGCAKIILSKAWL</sequence>
<proteinExistence type="predicted"/>
<dbReference type="AlphaFoldDB" id="A0A0W0YX41"/>
<reference evidence="1 2" key="1">
    <citation type="submission" date="2015-11" db="EMBL/GenBank/DDBJ databases">
        <title>Genomic analysis of 38 Legionella species identifies large and diverse effector repertoires.</title>
        <authorList>
            <person name="Burstein D."/>
            <person name="Amaro F."/>
            <person name="Zusman T."/>
            <person name="Lifshitz Z."/>
            <person name="Cohen O."/>
            <person name="Gilbert J.A."/>
            <person name="Pupko T."/>
            <person name="Shuman H.A."/>
            <person name="Segal G."/>
        </authorList>
    </citation>
    <scope>NUCLEOTIDE SEQUENCE [LARGE SCALE GENOMIC DNA]</scope>
    <source>
        <strain evidence="1 2">ATCC 49655</strain>
    </source>
</reference>
<gene>
    <name evidence="1" type="ORF">Lsha_1309</name>
</gene>
<organism evidence="1 2">
    <name type="scientific">Legionella shakespearei DSM 23087</name>
    <dbReference type="NCBI Taxonomy" id="1122169"/>
    <lineage>
        <taxon>Bacteria</taxon>
        <taxon>Pseudomonadati</taxon>
        <taxon>Pseudomonadota</taxon>
        <taxon>Gammaproteobacteria</taxon>
        <taxon>Legionellales</taxon>
        <taxon>Legionellaceae</taxon>
        <taxon>Legionella</taxon>
    </lineage>
</organism>
<name>A0A0W0YX41_9GAMM</name>
<evidence type="ECO:0000313" key="2">
    <source>
        <dbReference type="Proteomes" id="UP000054600"/>
    </source>
</evidence>
<protein>
    <submittedName>
        <fullName evidence="1">Uncharacterized protein</fullName>
    </submittedName>
</protein>
<comment type="caution">
    <text evidence="1">The sequence shown here is derived from an EMBL/GenBank/DDBJ whole genome shotgun (WGS) entry which is preliminary data.</text>
</comment>
<evidence type="ECO:0000313" key="1">
    <source>
        <dbReference type="EMBL" id="KTD61062.1"/>
    </source>
</evidence>